<sequence length="196" mass="22145">MYLSHAKEKAHSLSFSTHYRYISTCFPILVLILPLFRYAGTPSSSSDKSRLSPTQVYQRPRTCKTVDAWTAATATVPRLREPSSWPSFALLFDVRPIRSHTPGNFPHFPTDRTATNLPGSPDINVALRTRALWYATRILIHVRRKYRMLWSLSTVLVYFLSCLATVPVPAARSDSIPSMRQCLSPKSNAKNPIVHS</sequence>
<accession>N1QBS3</accession>
<dbReference type="EMBL" id="KB446555">
    <property type="protein sequence ID" value="EME88658.1"/>
    <property type="molecule type" value="Genomic_DNA"/>
</dbReference>
<evidence type="ECO:0000313" key="2">
    <source>
        <dbReference type="EMBL" id="EME88658.1"/>
    </source>
</evidence>
<keyword evidence="1" id="KW-0472">Membrane</keyword>
<dbReference type="RefSeq" id="XP_007921606.1">
    <property type="nucleotide sequence ID" value="XM_007923415.1"/>
</dbReference>
<gene>
    <name evidence="2" type="ORF">MYCFIDRAFT_206082</name>
</gene>
<dbReference type="Proteomes" id="UP000016932">
    <property type="component" value="Unassembled WGS sequence"/>
</dbReference>
<feature type="transmembrane region" description="Helical" evidence="1">
    <location>
        <begin position="20"/>
        <end position="40"/>
    </location>
</feature>
<keyword evidence="1" id="KW-1133">Transmembrane helix</keyword>
<dbReference type="AlphaFoldDB" id="N1QBS3"/>
<evidence type="ECO:0000313" key="3">
    <source>
        <dbReference type="Proteomes" id="UP000016932"/>
    </source>
</evidence>
<protein>
    <submittedName>
        <fullName evidence="2">Uncharacterized protein</fullName>
    </submittedName>
</protein>
<organism evidence="2 3">
    <name type="scientific">Pseudocercospora fijiensis (strain CIRAD86)</name>
    <name type="common">Black leaf streak disease fungus</name>
    <name type="synonym">Mycosphaerella fijiensis</name>
    <dbReference type="NCBI Taxonomy" id="383855"/>
    <lineage>
        <taxon>Eukaryota</taxon>
        <taxon>Fungi</taxon>
        <taxon>Dikarya</taxon>
        <taxon>Ascomycota</taxon>
        <taxon>Pezizomycotina</taxon>
        <taxon>Dothideomycetes</taxon>
        <taxon>Dothideomycetidae</taxon>
        <taxon>Mycosphaerellales</taxon>
        <taxon>Mycosphaerellaceae</taxon>
        <taxon>Pseudocercospora</taxon>
    </lineage>
</organism>
<keyword evidence="3" id="KW-1185">Reference proteome</keyword>
<dbReference type="HOGENOM" id="CLU_1390784_0_0_1"/>
<dbReference type="GeneID" id="19336453"/>
<proteinExistence type="predicted"/>
<name>N1QBS3_PSEFD</name>
<keyword evidence="1" id="KW-0812">Transmembrane</keyword>
<reference evidence="2 3" key="1">
    <citation type="journal article" date="2012" name="PLoS Pathog.">
        <title>Diverse lifestyles and strategies of plant pathogenesis encoded in the genomes of eighteen Dothideomycetes fungi.</title>
        <authorList>
            <person name="Ohm R.A."/>
            <person name="Feau N."/>
            <person name="Henrissat B."/>
            <person name="Schoch C.L."/>
            <person name="Horwitz B.A."/>
            <person name="Barry K.W."/>
            <person name="Condon B.J."/>
            <person name="Copeland A.C."/>
            <person name="Dhillon B."/>
            <person name="Glaser F."/>
            <person name="Hesse C.N."/>
            <person name="Kosti I."/>
            <person name="LaButti K."/>
            <person name="Lindquist E.A."/>
            <person name="Lucas S."/>
            <person name="Salamov A.A."/>
            <person name="Bradshaw R.E."/>
            <person name="Ciuffetti L."/>
            <person name="Hamelin R.C."/>
            <person name="Kema G.H.J."/>
            <person name="Lawrence C."/>
            <person name="Scott J.A."/>
            <person name="Spatafora J.W."/>
            <person name="Turgeon B.G."/>
            <person name="de Wit P.J.G.M."/>
            <person name="Zhong S."/>
            <person name="Goodwin S.B."/>
            <person name="Grigoriev I.V."/>
        </authorList>
    </citation>
    <scope>NUCLEOTIDE SEQUENCE [LARGE SCALE GENOMIC DNA]</scope>
    <source>
        <strain evidence="2 3">CIRAD86</strain>
    </source>
</reference>
<dbReference type="VEuPathDB" id="FungiDB:MYCFIDRAFT_206082"/>
<feature type="transmembrane region" description="Helical" evidence="1">
    <location>
        <begin position="149"/>
        <end position="170"/>
    </location>
</feature>
<dbReference type="KEGG" id="pfj:MYCFIDRAFT_206082"/>
<evidence type="ECO:0000256" key="1">
    <source>
        <dbReference type="SAM" id="Phobius"/>
    </source>
</evidence>